<feature type="domain" description="Low molecular weight protein antigen 6 PH" evidence="3">
    <location>
        <begin position="74"/>
        <end position="144"/>
    </location>
</feature>
<feature type="compositionally biased region" description="Low complexity" evidence="1">
    <location>
        <begin position="151"/>
        <end position="191"/>
    </location>
</feature>
<proteinExistence type="predicted"/>
<keyword evidence="2" id="KW-1133">Transmembrane helix</keyword>
<accession>A0ABQ2EDW3</accession>
<organism evidence="4 5">
    <name type="scientific">Streptomyces camponoticapitis</name>
    <dbReference type="NCBI Taxonomy" id="1616125"/>
    <lineage>
        <taxon>Bacteria</taxon>
        <taxon>Bacillati</taxon>
        <taxon>Actinomycetota</taxon>
        <taxon>Actinomycetes</taxon>
        <taxon>Kitasatosporales</taxon>
        <taxon>Streptomycetaceae</taxon>
        <taxon>Streptomyces</taxon>
    </lineage>
</organism>
<evidence type="ECO:0000313" key="5">
    <source>
        <dbReference type="Proteomes" id="UP000660265"/>
    </source>
</evidence>
<keyword evidence="5" id="KW-1185">Reference proteome</keyword>
<reference evidence="5" key="1">
    <citation type="journal article" date="2019" name="Int. J. Syst. Evol. Microbiol.">
        <title>The Global Catalogue of Microorganisms (GCM) 10K type strain sequencing project: providing services to taxonomists for standard genome sequencing and annotation.</title>
        <authorList>
            <consortium name="The Broad Institute Genomics Platform"/>
            <consortium name="The Broad Institute Genome Sequencing Center for Infectious Disease"/>
            <person name="Wu L."/>
            <person name="Ma J."/>
        </authorList>
    </citation>
    <scope>NUCLEOTIDE SEQUENCE [LARGE SCALE GENOMIC DNA]</scope>
    <source>
        <strain evidence="5">CGMCC 4.7275</strain>
    </source>
</reference>
<evidence type="ECO:0000256" key="1">
    <source>
        <dbReference type="SAM" id="MobiDB-lite"/>
    </source>
</evidence>
<feature type="region of interest" description="Disordered" evidence="1">
    <location>
        <begin position="147"/>
        <end position="191"/>
    </location>
</feature>
<dbReference type="Proteomes" id="UP000660265">
    <property type="component" value="Unassembled WGS sequence"/>
</dbReference>
<feature type="transmembrane region" description="Helical" evidence="2">
    <location>
        <begin position="56"/>
        <end position="74"/>
    </location>
</feature>
<evidence type="ECO:0000313" key="4">
    <source>
        <dbReference type="EMBL" id="GGK06904.1"/>
    </source>
</evidence>
<keyword evidence="2" id="KW-0812">Transmembrane</keyword>
<protein>
    <recommendedName>
        <fullName evidence="3">Low molecular weight protein antigen 6 PH domain-containing protein</fullName>
    </recommendedName>
</protein>
<evidence type="ECO:0000256" key="2">
    <source>
        <dbReference type="SAM" id="Phobius"/>
    </source>
</evidence>
<keyword evidence="2" id="KW-0472">Membrane</keyword>
<gene>
    <name evidence="4" type="ORF">GCM10011583_43250</name>
</gene>
<sequence length="191" mass="19950">MPVPATRPTPPDLPALPVTFRPNVTRAVLLSVGTLMLIVITAMSLLLEKLNSAERVSFVFVGLLFFGVLCLLSRPKVVADDTGVTVVNLTRVRRLEWAEILRVNLRVGDPWVFLDLSDGTSMPVLGIQPGVARQKAVRDARTLRALAESHGTGTDTATGAAGSAGTDTATDAGTDTATGTGTNTATDTGPA</sequence>
<comment type="caution">
    <text evidence="4">The sequence shown here is derived from an EMBL/GenBank/DDBJ whole genome shotgun (WGS) entry which is preliminary data.</text>
</comment>
<dbReference type="Pfam" id="PF10756">
    <property type="entry name" value="bPH_6"/>
    <property type="match status" value="1"/>
</dbReference>
<name>A0ABQ2EDW3_9ACTN</name>
<dbReference type="EMBL" id="BMMV01000014">
    <property type="protein sequence ID" value="GGK06904.1"/>
    <property type="molecule type" value="Genomic_DNA"/>
</dbReference>
<evidence type="ECO:0000259" key="3">
    <source>
        <dbReference type="Pfam" id="PF10756"/>
    </source>
</evidence>
<feature type="transmembrane region" description="Helical" evidence="2">
    <location>
        <begin position="27"/>
        <end position="47"/>
    </location>
</feature>
<dbReference type="InterPro" id="IPR019692">
    <property type="entry name" value="CFP-6_PH"/>
</dbReference>